<protein>
    <recommendedName>
        <fullName evidence="4">Xylanolytic transcriptional activator regulatory domain-containing protein</fullName>
    </recommendedName>
</protein>
<accession>A0A5N6L221</accession>
<dbReference type="GO" id="GO:0008270">
    <property type="term" value="F:zinc ion binding"/>
    <property type="evidence" value="ECO:0007669"/>
    <property type="project" value="InterPro"/>
</dbReference>
<feature type="region of interest" description="Disordered" evidence="3">
    <location>
        <begin position="632"/>
        <end position="659"/>
    </location>
</feature>
<feature type="domain" description="Xylanolytic transcriptional activator regulatory" evidence="4">
    <location>
        <begin position="895"/>
        <end position="969"/>
    </location>
</feature>
<gene>
    <name evidence="5" type="ORF">FH972_025793</name>
</gene>
<evidence type="ECO:0000313" key="6">
    <source>
        <dbReference type="Proteomes" id="UP000327013"/>
    </source>
</evidence>
<evidence type="ECO:0000259" key="4">
    <source>
        <dbReference type="SMART" id="SM00906"/>
    </source>
</evidence>
<dbReference type="EMBL" id="VIBQ01000070">
    <property type="protein sequence ID" value="KAB8596084.1"/>
    <property type="molecule type" value="Genomic_DNA"/>
</dbReference>
<dbReference type="InterPro" id="IPR007219">
    <property type="entry name" value="XnlR_reg_dom"/>
</dbReference>
<reference evidence="5 6" key="1">
    <citation type="submission" date="2019-06" db="EMBL/GenBank/DDBJ databases">
        <title>A chromosomal-level reference genome of Carpinus fangiana (Coryloideae, Betulaceae).</title>
        <authorList>
            <person name="Yang X."/>
            <person name="Wang Z."/>
            <person name="Zhang L."/>
            <person name="Hao G."/>
            <person name="Liu J."/>
            <person name="Yang Y."/>
        </authorList>
    </citation>
    <scope>NUCLEOTIDE SEQUENCE [LARGE SCALE GENOMIC DNA]</scope>
    <source>
        <strain evidence="5">Cfa_2016G</strain>
        <tissue evidence="5">Leaf</tissue>
    </source>
</reference>
<evidence type="ECO:0000313" key="5">
    <source>
        <dbReference type="EMBL" id="KAB8596084.1"/>
    </source>
</evidence>
<keyword evidence="2" id="KW-0539">Nucleus</keyword>
<dbReference type="Pfam" id="PF04082">
    <property type="entry name" value="Fungal_trans"/>
    <property type="match status" value="1"/>
</dbReference>
<evidence type="ECO:0000256" key="2">
    <source>
        <dbReference type="ARBA" id="ARBA00023242"/>
    </source>
</evidence>
<feature type="compositionally biased region" description="Low complexity" evidence="3">
    <location>
        <begin position="697"/>
        <end position="718"/>
    </location>
</feature>
<dbReference type="PANTHER" id="PTHR31001:SF79">
    <property type="entry name" value="ZN(II)2CYS6 TRANSCRIPTION FACTOR (EUROFUNG)"/>
    <property type="match status" value="1"/>
</dbReference>
<dbReference type="Proteomes" id="UP000327013">
    <property type="component" value="Unassembled WGS sequence"/>
</dbReference>
<dbReference type="GO" id="GO:0006351">
    <property type="term" value="P:DNA-templated transcription"/>
    <property type="evidence" value="ECO:0007669"/>
    <property type="project" value="InterPro"/>
</dbReference>
<organism evidence="5 6">
    <name type="scientific">Carpinus fangiana</name>
    <dbReference type="NCBI Taxonomy" id="176857"/>
    <lineage>
        <taxon>Eukaryota</taxon>
        <taxon>Viridiplantae</taxon>
        <taxon>Streptophyta</taxon>
        <taxon>Embryophyta</taxon>
        <taxon>Tracheophyta</taxon>
        <taxon>Spermatophyta</taxon>
        <taxon>Magnoliopsida</taxon>
        <taxon>eudicotyledons</taxon>
        <taxon>Gunneridae</taxon>
        <taxon>Pentapetalae</taxon>
        <taxon>rosids</taxon>
        <taxon>fabids</taxon>
        <taxon>Fagales</taxon>
        <taxon>Betulaceae</taxon>
        <taxon>Carpinus</taxon>
    </lineage>
</organism>
<dbReference type="PANTHER" id="PTHR31001">
    <property type="entry name" value="UNCHARACTERIZED TRANSCRIPTIONAL REGULATORY PROTEIN"/>
    <property type="match status" value="1"/>
</dbReference>
<feature type="compositionally biased region" description="Low complexity" evidence="3">
    <location>
        <begin position="21"/>
        <end position="39"/>
    </location>
</feature>
<proteinExistence type="predicted"/>
<feature type="region of interest" description="Disordered" evidence="3">
    <location>
        <begin position="689"/>
        <end position="719"/>
    </location>
</feature>
<feature type="region of interest" description="Disordered" evidence="3">
    <location>
        <begin position="21"/>
        <end position="41"/>
    </location>
</feature>
<evidence type="ECO:0000256" key="3">
    <source>
        <dbReference type="SAM" id="MobiDB-lite"/>
    </source>
</evidence>
<dbReference type="OrthoDB" id="3989227at2759"/>
<dbReference type="GO" id="GO:0005634">
    <property type="term" value="C:nucleus"/>
    <property type="evidence" value="ECO:0007669"/>
    <property type="project" value="UniProtKB-SubCell"/>
</dbReference>
<keyword evidence="6" id="KW-1185">Reference proteome</keyword>
<dbReference type="InterPro" id="IPR050613">
    <property type="entry name" value="Sec_Metabolite_Reg"/>
</dbReference>
<feature type="region of interest" description="Disordered" evidence="3">
    <location>
        <begin position="1276"/>
        <end position="1301"/>
    </location>
</feature>
<sequence length="1393" mass="153360">MERWSVLGILRGETLKSRSCQSSGISASSSKKSTVTSSKPPCRTTSFGLASGDGCDDGCDDALLCRRPFGRIASFSSHVVSLDESLGVACPVSGGSIRRRPMISWAEGIESASSGCSRVQVSLRAVARIRCCSSRRLTYLIATSDYMLEARHGHLLCMCLLGCRTLAFTVLADHVVFHAAAARYYAITLATCQGGYGGRQDARYLQLLQATSVACLSDPLAAQLSHNQVEARIVANKAAAKTWQRASSTASRTRILRDHLAPKYRVKGSMPIGLGPSRSQDTRSGLLLDWWRDFNIKRTPVPDHGLTVRRRLNAHPYGHIPPRRLEREPCFQSRAHEAPHGTRLGLARALASSWILLKHARRRRAGSEAAYPPLRLRLTTGPAWTSDYDDDQASWIAVARHELDVTAQQIITNTAQPSPATRTSAAAAAHHPITGVAVRGLGAPATPLGSRAPEDLHGSCRMNAFVSDMLLEACRRDRHCLASPIRMRYFANSRPYWAVFEAGHDLTMSQAHGFPAVIIRCTASSSHIIEGPKKNIESWYGLPDVVDRAYRSHARLLQRCARPTCGRCSRAGLPCSYGPTNPGPMPIRFIDETPGRSQDSEGHSRRRNTAARGASTAISSRIERLDQMLHSLGQEAESSSEPDGSPISTEDLGHLHLGPESQSKYVSSAFWASISQEVSEINDLLQNQQERAAKHPSSNVSSSSLASTSLSESLTASTTRRRKELAQRQLYGDIFQHIPAWSGSEQDLPLPHLQQSSIDELLAVMPSPQQCNFLVWAYIRGYHPVAPMVHAPTFLSQYMSFRAWREQGATDTTFSVHFFALLSAVLFAGSVVCPAAKLREVFGTIARETISSRMYEFAVAAIRLSDFPQSPSVESLAAFIIVDTVWLREEQPLTCCSFVGLAVRVAQMLGLHKDPSNFPGISIIEAEVRRRVWWQLLTCDTAVALASGLVPLIDPSAWDVQPISELTESRLMDLAGQSEPSTLNYPRHSILGVLAGGRLQYIRHANALIRILNMSRLTREDVDRSLVIVSKVQADLADRVRRVAEIENNMPDEEPELTPFRSLVQTSETSPRLARWARAILSLLSLKTQGILYGPVRRAGLLRYYLQRVPEAAQNSKRLLHGFLALCQTPDFQPFHWSWPGQHQPLHALMTVLQDLEDFPDASGVLETRKLIDLAVLMSSSGPDGKFGNNVPSTASAESIMNAWSENMASWGIIADEGDDDQVTRPLNQGGAEAWMFVRRMRHRVWQKAGLDPTHLSCPSRADEIDLELAITGVPTPRRAGTVSSTDSDEDRGTSIPPHHRRQSIQPIIFSDAILGTHREAYFGGGRFEGANYFDQAYQDPGASLNTAAVGPDQGVGDTLFQGEYPETTEDWAHFANSMDTMFIEDETRPPPR</sequence>
<dbReference type="SMART" id="SM00906">
    <property type="entry name" value="Fungal_trans"/>
    <property type="match status" value="1"/>
</dbReference>
<feature type="compositionally biased region" description="Polar residues" evidence="3">
    <location>
        <begin position="636"/>
        <end position="648"/>
    </location>
</feature>
<feature type="region of interest" description="Disordered" evidence="3">
    <location>
        <begin position="584"/>
        <end position="619"/>
    </location>
</feature>
<comment type="subcellular location">
    <subcellularLocation>
        <location evidence="1">Nucleus</location>
    </subcellularLocation>
</comment>
<name>A0A5N6L221_9ROSI</name>
<comment type="caution">
    <text evidence="5">The sequence shown here is derived from an EMBL/GenBank/DDBJ whole genome shotgun (WGS) entry which is preliminary data.</text>
</comment>
<feature type="compositionally biased region" description="Basic and acidic residues" evidence="3">
    <location>
        <begin position="589"/>
        <end position="603"/>
    </location>
</feature>
<evidence type="ECO:0000256" key="1">
    <source>
        <dbReference type="ARBA" id="ARBA00004123"/>
    </source>
</evidence>
<dbReference type="GO" id="GO:0003677">
    <property type="term" value="F:DNA binding"/>
    <property type="evidence" value="ECO:0007669"/>
    <property type="project" value="InterPro"/>
</dbReference>
<dbReference type="CDD" id="cd12148">
    <property type="entry name" value="fungal_TF_MHR"/>
    <property type="match status" value="1"/>
</dbReference>